<feature type="region of interest" description="Disordered" evidence="6">
    <location>
        <begin position="1"/>
        <end position="66"/>
    </location>
</feature>
<feature type="compositionally biased region" description="Polar residues" evidence="6">
    <location>
        <begin position="39"/>
        <end position="57"/>
    </location>
</feature>
<sequence length="698" mass="79306">MVINTATSLKTTTQRSTNSTLTAMHKNKQSTGTRKRAIETSSNGTQLSSRGQDTMSDVSEDDAENPVPLKKRRVSIIHTYANKLSDLEYKCSLCTKIIRCSMTSNSNIKRHLIQVHGLNHLKSKSDKSVVPKQLFDPFRKATLDEAAVKCMAHFLSTAMPGYVGPHANMVRQTMKHLYTNKLAQLREDLKEIPYVSLTTDLWRRPKKHHYLCVTIHYVDTNYLNVSKVLSFRRFHGRHFGQRVRNHLVRIVNKFQLESKIVAIVSDNGGDMHFATQYPEMFGVRLHCLAHALNLTVTNGLQLWKKNKKQDSVTDLTKPHGDGEIEHAHGNEVEEESSDESDEEVEEEISTTLNADDNESNIVIKHFDLDEDGYRETLEDNTDILSSDEDMDDDNDHILDSSTTINNINDVLRIVHYIARPSINADLILDMQIRWNSTFKMTSRLVQYRSILNIFMEQLPFVDGVTSKQKNKLIKSQISNAEWDILNRLNSTLLIFSDASVELSGSGYPSFSTAYNFRDLFLCLDLFIFKSSCVDIMEEHDKLSAKKLLMVDMHMKRNINQANKTVPASSISITTDTLTTNTTNTTNPSAAERLKLFRVKCGVVQPLSTLKKSKTVSLKQEIAKFETLDKDEHSFSTFWKTYERSLPLLSKMARRYGSITASSVPSESSFSIAGYVARKNRSSLSAKNLKYSMFLKDKI</sequence>
<feature type="compositionally biased region" description="Basic and acidic residues" evidence="6">
    <location>
        <begin position="311"/>
        <end position="331"/>
    </location>
</feature>
<dbReference type="Proteomes" id="UP000663865">
    <property type="component" value="Unassembled WGS sequence"/>
</dbReference>
<accession>A0A818GGE3</accession>
<evidence type="ECO:0000256" key="3">
    <source>
        <dbReference type="ARBA" id="ARBA00022771"/>
    </source>
</evidence>
<feature type="domain" description="HAT C-terminal dimerisation" evidence="7">
    <location>
        <begin position="626"/>
        <end position="697"/>
    </location>
</feature>
<evidence type="ECO:0000256" key="1">
    <source>
        <dbReference type="ARBA" id="ARBA00004123"/>
    </source>
</evidence>
<dbReference type="GO" id="GO:0005634">
    <property type="term" value="C:nucleus"/>
    <property type="evidence" value="ECO:0007669"/>
    <property type="project" value="UniProtKB-SubCell"/>
</dbReference>
<dbReference type="InterPro" id="IPR052035">
    <property type="entry name" value="ZnF_BED_domain_contain"/>
</dbReference>
<evidence type="ECO:0000256" key="4">
    <source>
        <dbReference type="ARBA" id="ARBA00022833"/>
    </source>
</evidence>
<dbReference type="PANTHER" id="PTHR46481:SF10">
    <property type="entry name" value="ZINC FINGER BED DOMAIN-CONTAINING PROTEIN 39"/>
    <property type="match status" value="1"/>
</dbReference>
<evidence type="ECO:0000313" key="9">
    <source>
        <dbReference type="Proteomes" id="UP000663865"/>
    </source>
</evidence>
<evidence type="ECO:0000256" key="6">
    <source>
        <dbReference type="SAM" id="MobiDB-lite"/>
    </source>
</evidence>
<proteinExistence type="predicted"/>
<dbReference type="GO" id="GO:0046983">
    <property type="term" value="F:protein dimerization activity"/>
    <property type="evidence" value="ECO:0007669"/>
    <property type="project" value="InterPro"/>
</dbReference>
<protein>
    <recommendedName>
        <fullName evidence="7">HAT C-terminal dimerisation domain-containing protein</fullName>
    </recommendedName>
</protein>
<keyword evidence="3" id="KW-0863">Zinc-finger</keyword>
<keyword evidence="5" id="KW-0539">Nucleus</keyword>
<dbReference type="InterPro" id="IPR012337">
    <property type="entry name" value="RNaseH-like_sf"/>
</dbReference>
<dbReference type="InterPro" id="IPR008906">
    <property type="entry name" value="HATC_C_dom"/>
</dbReference>
<feature type="compositionally biased region" description="Low complexity" evidence="6">
    <location>
        <begin position="11"/>
        <end position="22"/>
    </location>
</feature>
<comment type="subcellular location">
    <subcellularLocation>
        <location evidence="1">Nucleus</location>
    </subcellularLocation>
</comment>
<keyword evidence="4" id="KW-0862">Zinc</keyword>
<gene>
    <name evidence="8" type="ORF">KIK155_LOCUS15170</name>
</gene>
<feature type="region of interest" description="Disordered" evidence="6">
    <location>
        <begin position="311"/>
        <end position="353"/>
    </location>
</feature>
<dbReference type="SUPFAM" id="SSF53098">
    <property type="entry name" value="Ribonuclease H-like"/>
    <property type="match status" value="1"/>
</dbReference>
<feature type="compositionally biased region" description="Acidic residues" evidence="6">
    <location>
        <begin position="332"/>
        <end position="348"/>
    </location>
</feature>
<dbReference type="AlphaFoldDB" id="A0A818GGE3"/>
<dbReference type="Pfam" id="PF05699">
    <property type="entry name" value="Dimer_Tnp_hAT"/>
    <property type="match status" value="1"/>
</dbReference>
<organism evidence="8 9">
    <name type="scientific">Rotaria socialis</name>
    <dbReference type="NCBI Taxonomy" id="392032"/>
    <lineage>
        <taxon>Eukaryota</taxon>
        <taxon>Metazoa</taxon>
        <taxon>Spiralia</taxon>
        <taxon>Gnathifera</taxon>
        <taxon>Rotifera</taxon>
        <taxon>Eurotatoria</taxon>
        <taxon>Bdelloidea</taxon>
        <taxon>Philodinida</taxon>
        <taxon>Philodinidae</taxon>
        <taxon>Rotaria</taxon>
    </lineage>
</organism>
<comment type="caution">
    <text evidence="8">The sequence shown here is derived from an EMBL/GenBank/DDBJ whole genome shotgun (WGS) entry which is preliminary data.</text>
</comment>
<reference evidence="8" key="1">
    <citation type="submission" date="2021-02" db="EMBL/GenBank/DDBJ databases">
        <authorList>
            <person name="Nowell W R."/>
        </authorList>
    </citation>
    <scope>NUCLEOTIDE SEQUENCE</scope>
</reference>
<evidence type="ECO:0000256" key="5">
    <source>
        <dbReference type="ARBA" id="ARBA00023242"/>
    </source>
</evidence>
<evidence type="ECO:0000256" key="2">
    <source>
        <dbReference type="ARBA" id="ARBA00022723"/>
    </source>
</evidence>
<dbReference type="PANTHER" id="PTHR46481">
    <property type="entry name" value="ZINC FINGER BED DOMAIN-CONTAINING PROTEIN 4"/>
    <property type="match status" value="1"/>
</dbReference>
<evidence type="ECO:0000259" key="7">
    <source>
        <dbReference type="Pfam" id="PF05699"/>
    </source>
</evidence>
<name>A0A818GGE3_9BILA</name>
<evidence type="ECO:0000313" key="8">
    <source>
        <dbReference type="EMBL" id="CAF3491323.1"/>
    </source>
</evidence>
<dbReference type="EMBL" id="CAJNYV010002660">
    <property type="protein sequence ID" value="CAF3491323.1"/>
    <property type="molecule type" value="Genomic_DNA"/>
</dbReference>
<feature type="compositionally biased region" description="Polar residues" evidence="6">
    <location>
        <begin position="1"/>
        <end position="10"/>
    </location>
</feature>
<dbReference type="GO" id="GO:0008270">
    <property type="term" value="F:zinc ion binding"/>
    <property type="evidence" value="ECO:0007669"/>
    <property type="project" value="UniProtKB-KW"/>
</dbReference>
<keyword evidence="2" id="KW-0479">Metal-binding</keyword>